<name>A0A0D6P4P6_9PROT</name>
<evidence type="ECO:0000313" key="4">
    <source>
        <dbReference type="Proteomes" id="UP000032680"/>
    </source>
</evidence>
<dbReference type="RefSeq" id="WP_048859950.1">
    <property type="nucleotide sequence ID" value="NZ_BANB01000066.1"/>
</dbReference>
<dbReference type="Pfam" id="PF22422">
    <property type="entry name" value="MGH1-like_GH"/>
    <property type="match status" value="1"/>
</dbReference>
<dbReference type="OrthoDB" id="9759959at2"/>
<dbReference type="Pfam" id="PF14742">
    <property type="entry name" value="GDE_N_bis"/>
    <property type="match status" value="1"/>
</dbReference>
<evidence type="ECO:0000313" key="3">
    <source>
        <dbReference type="EMBL" id="GAN76163.1"/>
    </source>
</evidence>
<proteinExistence type="predicted"/>
<sequence>MDDRTAGADHPESFAIATTASLQELRPRVLKYGDTFAVFDRNGDMRGLPGGPEGLYHRDTRYLSRLELLVAGVTPIVLSSTLRDDNAMLTCDLTNPDFTDADGRVLEHDLIHVRRSKFLFESTCHERIGVRNYAVTGQRFDIELRLGADFADLFEVRGSRRARRGRLHPPRVDGASLIAAYTGLDDVLRETRVAFDPPPDVLEAGRAVWHVDLPPGGSLALFLRFDLADAADDAVPVRVGFGRALRLARRRLRQSSGRATAIVTSNEIFNEGMRRAISDITMLITDTPQGPYPYAGIPWYSTAFGRDALITALETLWLDPEIARGVLGFLAANQATGYDAASDAEPGKILHETRAGEMADLGEVPFRRYYGSVDSTPLFIMLAGAYLDRTNDTETLRRLWPNIDAALGWMDGPGDPDGDGFIEYARATDAGLANQGWKDSYDSIFHADGTLAEGPIALVEVQGYAHAARLAAARIARRLGDVARAETLTQQAHTLRQKIDAAFWSPALDFYALALDGKKRPCLVRASNAGHLLLTGTARHDHATRVAGHLLDGGFFSGWGIRTVAAGAARYNPMSYHNGSVWPHDNALIGIGLARYGMRLEAARILDGLFDASTYIELRRVPELFCGFRRRHTQGPTYYPVACAPQAWSAMALPALLAACLGITFDPARRTVIFNHPVLPRCLSEVRLTGLAIGDARLDVVLRGARDDVAMRVTGRRGDIHAIMVV</sequence>
<dbReference type="InterPro" id="IPR012341">
    <property type="entry name" value="6hp_glycosidase-like_sf"/>
</dbReference>
<comment type="caution">
    <text evidence="3">The sequence shown here is derived from an EMBL/GenBank/DDBJ whole genome shotgun (WGS) entry which is preliminary data.</text>
</comment>
<dbReference type="AlphaFoldDB" id="A0A0D6P4P6"/>
<dbReference type="InterPro" id="IPR032856">
    <property type="entry name" value="GDE_N_bis"/>
</dbReference>
<dbReference type="EMBL" id="BANB01000066">
    <property type="protein sequence ID" value="GAN76163.1"/>
    <property type="molecule type" value="Genomic_DNA"/>
</dbReference>
<evidence type="ECO:0000259" key="2">
    <source>
        <dbReference type="Pfam" id="PF22422"/>
    </source>
</evidence>
<reference evidence="3 4" key="1">
    <citation type="submission" date="2012-11" db="EMBL/GenBank/DDBJ databases">
        <title>Whole genome sequence of Acidisphaera rubrifaciens HS-AP3.</title>
        <authorList>
            <person name="Azuma Y."/>
            <person name="Higashiura N."/>
            <person name="Hirakawa H."/>
            <person name="Matsushita K."/>
        </authorList>
    </citation>
    <scope>NUCLEOTIDE SEQUENCE [LARGE SCALE GENOMIC DNA]</scope>
    <source>
        <strain evidence="3 4">HS-AP3</strain>
    </source>
</reference>
<accession>A0A0D6P4P6</accession>
<dbReference type="InterPro" id="IPR054491">
    <property type="entry name" value="MGH1-like_GH"/>
</dbReference>
<dbReference type="InterPro" id="IPR008928">
    <property type="entry name" value="6-hairpin_glycosidase_sf"/>
</dbReference>
<dbReference type="GO" id="GO:0005975">
    <property type="term" value="P:carbohydrate metabolic process"/>
    <property type="evidence" value="ECO:0007669"/>
    <property type="project" value="InterPro"/>
</dbReference>
<gene>
    <name evidence="3" type="ORF">Asru_0066_06</name>
</gene>
<protein>
    <submittedName>
        <fullName evidence="3">Amylo-alpha-16-glucosidase</fullName>
    </submittedName>
</protein>
<dbReference type="Proteomes" id="UP000032680">
    <property type="component" value="Unassembled WGS sequence"/>
</dbReference>
<dbReference type="Gene3D" id="1.50.10.10">
    <property type="match status" value="1"/>
</dbReference>
<feature type="domain" description="Putative glycogen debranching enzyme N-terminal" evidence="1">
    <location>
        <begin position="30"/>
        <end position="223"/>
    </location>
</feature>
<organism evidence="3 4">
    <name type="scientific">Acidisphaera rubrifaciens HS-AP3</name>
    <dbReference type="NCBI Taxonomy" id="1231350"/>
    <lineage>
        <taxon>Bacteria</taxon>
        <taxon>Pseudomonadati</taxon>
        <taxon>Pseudomonadota</taxon>
        <taxon>Alphaproteobacteria</taxon>
        <taxon>Acetobacterales</taxon>
        <taxon>Acetobacteraceae</taxon>
        <taxon>Acidisphaera</taxon>
    </lineage>
</organism>
<keyword evidence="4" id="KW-1185">Reference proteome</keyword>
<evidence type="ECO:0000259" key="1">
    <source>
        <dbReference type="Pfam" id="PF14742"/>
    </source>
</evidence>
<feature type="domain" description="Mannosylglycerate hydrolase MGH1-like glycoside hydrolase" evidence="2">
    <location>
        <begin position="306"/>
        <end position="612"/>
    </location>
</feature>
<dbReference type="SUPFAM" id="SSF48208">
    <property type="entry name" value="Six-hairpin glycosidases"/>
    <property type="match status" value="1"/>
</dbReference>